<proteinExistence type="predicted"/>
<dbReference type="Proteomes" id="UP000612456">
    <property type="component" value="Unassembled WGS sequence"/>
</dbReference>
<accession>A0A916YNQ1</accession>
<protein>
    <recommendedName>
        <fullName evidence="3">Glycosyl hydrolase-like 10 domain-containing protein</fullName>
    </recommendedName>
</protein>
<dbReference type="PANTHER" id="PTHR43405">
    <property type="entry name" value="GLYCOSYL HYDROLASE DIGH"/>
    <property type="match status" value="1"/>
</dbReference>
<keyword evidence="2" id="KW-1185">Reference proteome</keyword>
<dbReference type="AlphaFoldDB" id="A0A916YNQ1"/>
<evidence type="ECO:0000313" key="1">
    <source>
        <dbReference type="EMBL" id="GGD51891.1"/>
    </source>
</evidence>
<sequence length="382" mass="45148">MKIVMNMDYYDDVLTSETPYDETKIEQFMRQCRDNGVEIVHWRLSICGKLAYPSKVRAEDVFREGPSNVAGDKMRAILESFDPLEAAVRLGHQYGIKIYAWITVMDEYYMRQGDTIGLESEFVIKHPKYTWISRDGQHHMLGAICYDYLEVVEHRLREIEEVLTYDIDGLYLCTRSHAKHSIPVLQDDYYGYNEPWVRKYKERYGVDVRTEAFDSDLLSEIRGESFTEFLRLASERVRRKGIPLIIGLRKSKHEAMNMYPYAKMFYDWQKWVKEDIVDEVSMCAGEDFHDQTPEWLTEIAEEMADYCLAYGKKMNVWMRMWDWSNKYSERTAVPCPTKPAEVVRDILRTLASYPKLNTVALHEALNVEHHNLWADIDPRKYK</sequence>
<dbReference type="Gene3D" id="3.20.20.80">
    <property type="entry name" value="Glycosidases"/>
    <property type="match status" value="1"/>
</dbReference>
<organism evidence="1 2">
    <name type="scientific">Paenibacillus nasutitermitis</name>
    <dbReference type="NCBI Taxonomy" id="1652958"/>
    <lineage>
        <taxon>Bacteria</taxon>
        <taxon>Bacillati</taxon>
        <taxon>Bacillota</taxon>
        <taxon>Bacilli</taxon>
        <taxon>Bacillales</taxon>
        <taxon>Paenibacillaceae</taxon>
        <taxon>Paenibacillus</taxon>
    </lineage>
</organism>
<name>A0A916YNQ1_9BACL</name>
<dbReference type="EMBL" id="BMHP01000001">
    <property type="protein sequence ID" value="GGD51891.1"/>
    <property type="molecule type" value="Genomic_DNA"/>
</dbReference>
<reference evidence="1" key="1">
    <citation type="journal article" date="2014" name="Int. J. Syst. Evol. Microbiol.">
        <title>Complete genome sequence of Corynebacterium casei LMG S-19264T (=DSM 44701T), isolated from a smear-ripened cheese.</title>
        <authorList>
            <consortium name="US DOE Joint Genome Institute (JGI-PGF)"/>
            <person name="Walter F."/>
            <person name="Albersmeier A."/>
            <person name="Kalinowski J."/>
            <person name="Ruckert C."/>
        </authorList>
    </citation>
    <scope>NUCLEOTIDE SEQUENCE</scope>
    <source>
        <strain evidence="1">CGMCC 1.15178</strain>
    </source>
</reference>
<gene>
    <name evidence="1" type="ORF">GCM10010911_06840</name>
</gene>
<evidence type="ECO:0008006" key="3">
    <source>
        <dbReference type="Google" id="ProtNLM"/>
    </source>
</evidence>
<evidence type="ECO:0000313" key="2">
    <source>
        <dbReference type="Proteomes" id="UP000612456"/>
    </source>
</evidence>
<dbReference type="RefSeq" id="WP_188989124.1">
    <property type="nucleotide sequence ID" value="NZ_BMHP01000001.1"/>
</dbReference>
<reference evidence="1" key="2">
    <citation type="submission" date="2020-09" db="EMBL/GenBank/DDBJ databases">
        <authorList>
            <person name="Sun Q."/>
            <person name="Zhou Y."/>
        </authorList>
    </citation>
    <scope>NUCLEOTIDE SEQUENCE</scope>
    <source>
        <strain evidence="1">CGMCC 1.15178</strain>
    </source>
</reference>
<dbReference type="PANTHER" id="PTHR43405:SF1">
    <property type="entry name" value="GLYCOSYL HYDROLASE DIGH"/>
    <property type="match status" value="1"/>
</dbReference>
<dbReference type="InterPro" id="IPR052177">
    <property type="entry name" value="Divisome_Glycosyl_Hydrolase"/>
</dbReference>
<comment type="caution">
    <text evidence="1">The sequence shown here is derived from an EMBL/GenBank/DDBJ whole genome shotgun (WGS) entry which is preliminary data.</text>
</comment>